<dbReference type="OrthoDB" id="10464841at2759"/>
<dbReference type="VEuPathDB" id="TrichDB:TVAG_442090"/>
<dbReference type="VEuPathDB" id="TrichDB:TVAGG3_0505810"/>
<sequence>MEDEEDNGFLVHIFTGSQSPCEVSVLRKICMKYGLTQWDLMNGYLPWRQRTALRSMVCRMIKKQAISEYDNIRADPLRIQKDNEELINNPEKLKESGYVFKGGLLVSTKWDRASSEWEKTRMENTKKYEIPKEEAETINIPSVISVDYMRQQCFRRRQSLLIYRAALIAEIARREGKKPESLNVDELQIRSGCDVVIPKASTKLEPDPAIGEVFYTPNLN</sequence>
<dbReference type="Proteomes" id="UP000001542">
    <property type="component" value="Unassembled WGS sequence"/>
</dbReference>
<accession>A2F1V3</accession>
<dbReference type="PANTHER" id="PTHR41733:SF1">
    <property type="entry name" value="CHROMOSOME UNDETERMINED SCAFFOLD_30, WHOLE GENOME SHOTGUN SEQUENCE"/>
    <property type="match status" value="1"/>
</dbReference>
<dbReference type="InParanoid" id="A2F1V3"/>
<reference evidence="1" key="2">
    <citation type="journal article" date="2007" name="Science">
        <title>Draft genome sequence of the sexually transmitted pathogen Trichomonas vaginalis.</title>
        <authorList>
            <person name="Carlton J.M."/>
            <person name="Hirt R.P."/>
            <person name="Silva J.C."/>
            <person name="Delcher A.L."/>
            <person name="Schatz M."/>
            <person name="Zhao Q."/>
            <person name="Wortman J.R."/>
            <person name="Bidwell S.L."/>
            <person name="Alsmark U.C.M."/>
            <person name="Besteiro S."/>
            <person name="Sicheritz-Ponten T."/>
            <person name="Noel C.J."/>
            <person name="Dacks J.B."/>
            <person name="Foster P.G."/>
            <person name="Simillion C."/>
            <person name="Van de Peer Y."/>
            <person name="Miranda-Saavedra D."/>
            <person name="Barton G.J."/>
            <person name="Westrop G.D."/>
            <person name="Mueller S."/>
            <person name="Dessi D."/>
            <person name="Fiori P.L."/>
            <person name="Ren Q."/>
            <person name="Paulsen I."/>
            <person name="Zhang H."/>
            <person name="Bastida-Corcuera F.D."/>
            <person name="Simoes-Barbosa A."/>
            <person name="Brown M.T."/>
            <person name="Hayes R.D."/>
            <person name="Mukherjee M."/>
            <person name="Okumura C.Y."/>
            <person name="Schneider R."/>
            <person name="Smith A.J."/>
            <person name="Vanacova S."/>
            <person name="Villalvazo M."/>
            <person name="Haas B.J."/>
            <person name="Pertea M."/>
            <person name="Feldblyum T.V."/>
            <person name="Utterback T.R."/>
            <person name="Shu C.L."/>
            <person name="Osoegawa K."/>
            <person name="de Jong P.J."/>
            <person name="Hrdy I."/>
            <person name="Horvathova L."/>
            <person name="Zubacova Z."/>
            <person name="Dolezal P."/>
            <person name="Malik S.B."/>
            <person name="Logsdon J.M. Jr."/>
            <person name="Henze K."/>
            <person name="Gupta A."/>
            <person name="Wang C.C."/>
            <person name="Dunne R.L."/>
            <person name="Upcroft J.A."/>
            <person name="Upcroft P."/>
            <person name="White O."/>
            <person name="Salzberg S.L."/>
            <person name="Tang P."/>
            <person name="Chiu C.-H."/>
            <person name="Lee Y.-S."/>
            <person name="Embley T.M."/>
            <person name="Coombs G.H."/>
            <person name="Mottram J.C."/>
            <person name="Tachezy J."/>
            <person name="Fraser-Liggett C.M."/>
            <person name="Johnson P.J."/>
        </authorList>
    </citation>
    <scope>NUCLEOTIDE SEQUENCE [LARGE SCALE GENOMIC DNA]</scope>
    <source>
        <strain evidence="1">G3</strain>
    </source>
</reference>
<evidence type="ECO:0000313" key="1">
    <source>
        <dbReference type="EMBL" id="EAY01098.1"/>
    </source>
</evidence>
<dbReference type="PANTHER" id="PTHR41733">
    <property type="entry name" value="UBIQUITIN-ASSOCIATED/TRANSLATION ELONGATION FACTOR EF1B, N-TERMINAL, EUKARYOTE"/>
    <property type="match status" value="1"/>
</dbReference>
<dbReference type="EMBL" id="DS113578">
    <property type="protein sequence ID" value="EAY01098.1"/>
    <property type="molecule type" value="Genomic_DNA"/>
</dbReference>
<gene>
    <name evidence="1" type="ORF">TVAG_442090</name>
</gene>
<reference evidence="1" key="1">
    <citation type="submission" date="2006-10" db="EMBL/GenBank/DDBJ databases">
        <authorList>
            <person name="Amadeo P."/>
            <person name="Zhao Q."/>
            <person name="Wortman J."/>
            <person name="Fraser-Liggett C."/>
            <person name="Carlton J."/>
        </authorList>
    </citation>
    <scope>NUCLEOTIDE SEQUENCE</scope>
    <source>
        <strain evidence="1">G3</strain>
    </source>
</reference>
<dbReference type="KEGG" id="tva:4758920"/>
<keyword evidence="2" id="KW-1185">Reference proteome</keyword>
<name>A2F1V3_TRIV3</name>
<organism evidence="1 2">
    <name type="scientific">Trichomonas vaginalis (strain ATCC PRA-98 / G3)</name>
    <dbReference type="NCBI Taxonomy" id="412133"/>
    <lineage>
        <taxon>Eukaryota</taxon>
        <taxon>Metamonada</taxon>
        <taxon>Parabasalia</taxon>
        <taxon>Trichomonadida</taxon>
        <taxon>Trichomonadidae</taxon>
        <taxon>Trichomonas</taxon>
    </lineage>
</organism>
<protein>
    <submittedName>
        <fullName evidence="1">Uncharacterized protein</fullName>
    </submittedName>
</protein>
<evidence type="ECO:0000313" key="2">
    <source>
        <dbReference type="Proteomes" id="UP000001542"/>
    </source>
</evidence>
<proteinExistence type="predicted"/>
<dbReference type="AlphaFoldDB" id="A2F1V3"/>
<dbReference type="RefSeq" id="XP_001313950.1">
    <property type="nucleotide sequence ID" value="XM_001313945.1"/>
</dbReference>